<evidence type="ECO:0000313" key="1">
    <source>
        <dbReference type="EMBL" id="SOC46203.1"/>
    </source>
</evidence>
<sequence length="205" mass="22613">MTEPLLLDRFVPTWDHEISVSRVFRAPPGEVFDAITTLDLFRLPVARVLLEARGLPGRLADAAARRHGEAVVKEPPTFRVRDLSARGWILLGERPGTELVYGMVGRPWKGTGGAPPEPPVTAETFAAFAEPGFAKIAESTVVTPYGVGGCVLTLESRVVTTDEDSRRRFGRYWRAAGPFIRLMRPTAMRALERQVHRGAPADEQL</sequence>
<reference evidence="2" key="1">
    <citation type="submission" date="2017-08" db="EMBL/GenBank/DDBJ databases">
        <authorList>
            <person name="Varghese N."/>
            <person name="Submissions S."/>
        </authorList>
    </citation>
    <scope>NUCLEOTIDE SEQUENCE [LARGE SCALE GENOMIC DNA]</scope>
    <source>
        <strain evidence="2">DSM 4725</strain>
    </source>
</reference>
<evidence type="ECO:0000313" key="2">
    <source>
        <dbReference type="Proteomes" id="UP000219435"/>
    </source>
</evidence>
<protein>
    <submittedName>
        <fullName evidence="1">Uncharacterized protein</fullName>
    </submittedName>
</protein>
<organism evidence="1 2">
    <name type="scientific">Blastococcus aggregatus</name>
    <dbReference type="NCBI Taxonomy" id="38502"/>
    <lineage>
        <taxon>Bacteria</taxon>
        <taxon>Bacillati</taxon>
        <taxon>Actinomycetota</taxon>
        <taxon>Actinomycetes</taxon>
        <taxon>Geodermatophilales</taxon>
        <taxon>Geodermatophilaceae</taxon>
        <taxon>Blastococcus</taxon>
    </lineage>
</organism>
<keyword evidence="2" id="KW-1185">Reference proteome</keyword>
<name>A0A285UWN7_9ACTN</name>
<dbReference type="AlphaFoldDB" id="A0A285UWN7"/>
<dbReference type="SUPFAM" id="SSF55961">
    <property type="entry name" value="Bet v1-like"/>
    <property type="match status" value="1"/>
</dbReference>
<dbReference type="EMBL" id="OBQI01000001">
    <property type="protein sequence ID" value="SOC46203.1"/>
    <property type="molecule type" value="Genomic_DNA"/>
</dbReference>
<dbReference type="RefSeq" id="WP_176522772.1">
    <property type="nucleotide sequence ID" value="NZ_OBQI01000001.1"/>
</dbReference>
<accession>A0A285UWN7</accession>
<dbReference type="Proteomes" id="UP000219435">
    <property type="component" value="Unassembled WGS sequence"/>
</dbReference>
<proteinExistence type="predicted"/>
<gene>
    <name evidence="1" type="ORF">SAMN05660748_0102</name>
</gene>